<evidence type="ECO:0000313" key="3">
    <source>
        <dbReference type="Proteomes" id="UP000199415"/>
    </source>
</evidence>
<evidence type="ECO:0000259" key="1">
    <source>
        <dbReference type="Pfam" id="PF01048"/>
    </source>
</evidence>
<dbReference type="SUPFAM" id="SSF53167">
    <property type="entry name" value="Purine and uridine phosphorylases"/>
    <property type="match status" value="1"/>
</dbReference>
<dbReference type="AlphaFoldDB" id="A0A1G7P3K0"/>
<dbReference type="GO" id="GO:0008782">
    <property type="term" value="F:adenosylhomocysteine nucleosidase activity"/>
    <property type="evidence" value="ECO:0007669"/>
    <property type="project" value="TreeGrafter"/>
</dbReference>
<keyword evidence="3" id="KW-1185">Reference proteome</keyword>
<dbReference type="GO" id="GO:0005829">
    <property type="term" value="C:cytosol"/>
    <property type="evidence" value="ECO:0007669"/>
    <property type="project" value="TreeGrafter"/>
</dbReference>
<accession>A0A1G7P3K0</accession>
<feature type="domain" description="Nucleoside phosphorylase" evidence="1">
    <location>
        <begin position="44"/>
        <end position="165"/>
    </location>
</feature>
<dbReference type="STRING" id="1082479.SAMN05216241_102418"/>
<proteinExistence type="predicted"/>
<dbReference type="GO" id="GO:0008930">
    <property type="term" value="F:methylthioadenosine nucleosidase activity"/>
    <property type="evidence" value="ECO:0007669"/>
    <property type="project" value="TreeGrafter"/>
</dbReference>
<dbReference type="RefSeq" id="WP_176758526.1">
    <property type="nucleotide sequence ID" value="NZ_FNCE01000002.1"/>
</dbReference>
<dbReference type="GO" id="GO:0009116">
    <property type="term" value="P:nucleoside metabolic process"/>
    <property type="evidence" value="ECO:0007669"/>
    <property type="project" value="InterPro"/>
</dbReference>
<organism evidence="2 3">
    <name type="scientific">Limimonas halophila</name>
    <dbReference type="NCBI Taxonomy" id="1082479"/>
    <lineage>
        <taxon>Bacteria</taxon>
        <taxon>Pseudomonadati</taxon>
        <taxon>Pseudomonadota</taxon>
        <taxon>Alphaproteobacteria</taxon>
        <taxon>Rhodospirillales</taxon>
        <taxon>Rhodovibrionaceae</taxon>
        <taxon>Limimonas</taxon>
    </lineage>
</organism>
<dbReference type="EMBL" id="FNCE01000002">
    <property type="protein sequence ID" value="SDF80833.1"/>
    <property type="molecule type" value="Genomic_DNA"/>
</dbReference>
<dbReference type="Pfam" id="PF01048">
    <property type="entry name" value="PNP_UDP_1"/>
    <property type="match status" value="1"/>
</dbReference>
<dbReference type="InterPro" id="IPR000845">
    <property type="entry name" value="Nucleoside_phosphorylase_d"/>
</dbReference>
<evidence type="ECO:0000313" key="2">
    <source>
        <dbReference type="EMBL" id="SDF80833.1"/>
    </source>
</evidence>
<dbReference type="InterPro" id="IPR035994">
    <property type="entry name" value="Nucleoside_phosphorylase_sf"/>
</dbReference>
<name>A0A1G7P3K0_9PROT</name>
<sequence length="227" mass="23356">MSRIAAVTGLASEAAVLRAAAERGGVELTVRPAGADPQRTSEVAAELLAQSPDLLVSFGLAGALSGALRSGDALLPEAVIDPEGTRRPVDARWHAAVAAACDRPPVSGDIAGADAAVTTPQAKLALGERTGAAAVDMESHIVARAVERAGVPWLVLRAVSDPANRAVPPALLDLVRPDGGVRWQGIPRALLHPLALRALARDSRTAHATLSALADALMRAPHHLRES</sequence>
<dbReference type="PANTHER" id="PTHR46832:SF1">
    <property type="entry name" value="5'-METHYLTHIOADENOSINE_S-ADENOSYLHOMOCYSTEINE NUCLEOSIDASE"/>
    <property type="match status" value="1"/>
</dbReference>
<dbReference type="PANTHER" id="PTHR46832">
    <property type="entry name" value="5'-METHYLTHIOADENOSINE/S-ADENOSYLHOMOCYSTEINE NUCLEOSIDASE"/>
    <property type="match status" value="1"/>
</dbReference>
<gene>
    <name evidence="2" type="ORF">SAMN05216241_102418</name>
</gene>
<dbReference type="GO" id="GO:0019284">
    <property type="term" value="P:L-methionine salvage from S-adenosylmethionine"/>
    <property type="evidence" value="ECO:0007669"/>
    <property type="project" value="TreeGrafter"/>
</dbReference>
<protein>
    <submittedName>
        <fullName evidence="2">Phosphorylase superfamily protein</fullName>
    </submittedName>
</protein>
<dbReference type="Proteomes" id="UP000199415">
    <property type="component" value="Unassembled WGS sequence"/>
</dbReference>
<dbReference type="Gene3D" id="3.40.50.1580">
    <property type="entry name" value="Nucleoside phosphorylase domain"/>
    <property type="match status" value="1"/>
</dbReference>
<reference evidence="2 3" key="1">
    <citation type="submission" date="2016-10" db="EMBL/GenBank/DDBJ databases">
        <authorList>
            <person name="de Groot N.N."/>
        </authorList>
    </citation>
    <scope>NUCLEOTIDE SEQUENCE [LARGE SCALE GENOMIC DNA]</scope>
    <source>
        <strain evidence="2 3">DSM 25584</strain>
    </source>
</reference>